<gene>
    <name evidence="7" type="ORF">HKN21_04210</name>
</gene>
<dbReference type="Pfam" id="PF13517">
    <property type="entry name" value="FG-GAP_3"/>
    <property type="match status" value="1"/>
</dbReference>
<feature type="domain" description="Fibronectin type-III" evidence="6">
    <location>
        <begin position="183"/>
        <end position="280"/>
    </location>
</feature>
<dbReference type="AlphaFoldDB" id="A0A7Y2E671"/>
<dbReference type="InterPro" id="IPR003961">
    <property type="entry name" value="FN3_dom"/>
</dbReference>
<comment type="caution">
    <text evidence="7">The sequence shown here is derived from an EMBL/GenBank/DDBJ whole genome shotgun (WGS) entry which is preliminary data.</text>
</comment>
<comment type="subcellular location">
    <subcellularLocation>
        <location evidence="1">Membrane</location>
        <topology evidence="1">Single-pass membrane protein</topology>
    </subcellularLocation>
</comment>
<accession>A0A7Y2E671</accession>
<dbReference type="InterPro" id="IPR045232">
    <property type="entry name" value="FAM234"/>
</dbReference>
<dbReference type="InterPro" id="IPR026444">
    <property type="entry name" value="Secre_tail"/>
</dbReference>
<sequence length="1020" mass="107957">AMNAMTESPVSLLGQVSSTSSLGVGEEGSFVYSVSVDGEGETSTTLLTLTLGSDQGGWGLTQGLNVGGPMLELEGLLIEEISGDGDNIAEPFEEIAITPLISNKGPGTSRSLTGELLFVQSEGSTFTKATASYGPIASGETVPGSGFQPFTLQIGPGPELPIIELRLSDGLQERFSRFLDFVPPAVPTNIFLTGRTDAIEVRWTPPENDMDVMRYLVWAADAEEGPFEQVSGFGTEPNAYYVEQNLPPLSRRFYQLAAQDSSGNTSARSPIARGTTTLPLIAGFPAESGLGTTTSPLAIDADHDGRMDIFTGGEALYAFHGDGSELRDGDLDARTLGVWALVNPVDAEDGVWAAPAAGDLDGDGRIEIVAATRKKGSLFVWDENGVLRPGWPKPTTAIVGGAATLVGGPVLTDLTGDGNLEIVIHSDRAVYAYTHDGTEVVDGDNDSQTEGVFFRTGSGASYASVAAADFDEDDKSELVVCTRAGRLYLLEDDGTVMDGYPIQYGGDLVSSPAIADLDGNGSLEIIFATGADSVEVINVDGTRRPGWPQYVLMNQDFFSSPAVADWDNNGSLEVAIVSGNNRVHLFTADGAEFEGFSVRFFDAFGSPVAVKSSGAIGNVDADPDLEYVFGDQSGQIFALNLDGTLAEGFPIQMGSGIEGGLMVFDVNGDGVNEIALTALDSKTYLYQTAGAVGSNLGWPMFHHDPRRTGLYTTPIIVETAPNLSIGVLQSAQVPDQATIYVVSTHLLTAVPDVTLDSASLTVSEIGEKTRAYRARVDLSPGSHTVEVTGTSVSGTVGMANRTFNAAAAPTTEGWSPLGNTQIYAEEFTGWPTLLLTQSAENNPYAPASGAGAIQVGPAGWDTPRGTRVRLPIDANWSAGRVLAWSDGAWNQVEAWPGSDGTAEFAPEQFGWFKVVPSDTWSLRPMQVQALSPNPFAQKTRIAFTLTRSQEVQVDVFDVRGAKVRAIAGRSFDAGHYELFWDRETDLGRSVAEGIYFVRVKGEDGPASVQKVVVLNEGGAR</sequence>
<dbReference type="Gene3D" id="2.60.40.10">
    <property type="entry name" value="Immunoglobulins"/>
    <property type="match status" value="1"/>
</dbReference>
<dbReference type="SUPFAM" id="SSF69318">
    <property type="entry name" value="Integrin alpha N-terminal domain"/>
    <property type="match status" value="1"/>
</dbReference>
<keyword evidence="3" id="KW-0732">Signal</keyword>
<evidence type="ECO:0000313" key="7">
    <source>
        <dbReference type="EMBL" id="NNF05941.1"/>
    </source>
</evidence>
<keyword evidence="2" id="KW-0812">Transmembrane</keyword>
<dbReference type="Proteomes" id="UP000547674">
    <property type="component" value="Unassembled WGS sequence"/>
</dbReference>
<dbReference type="Gene3D" id="2.60.40.4070">
    <property type="match status" value="1"/>
</dbReference>
<dbReference type="InterPro" id="IPR013517">
    <property type="entry name" value="FG-GAP"/>
</dbReference>
<dbReference type="SUPFAM" id="SSF101898">
    <property type="entry name" value="NHL repeat"/>
    <property type="match status" value="1"/>
</dbReference>
<proteinExistence type="predicted"/>
<evidence type="ECO:0000259" key="6">
    <source>
        <dbReference type="PROSITE" id="PS50853"/>
    </source>
</evidence>
<keyword evidence="4" id="KW-1133">Transmembrane helix</keyword>
<keyword evidence="5" id="KW-0472">Membrane</keyword>
<dbReference type="GO" id="GO:0016020">
    <property type="term" value="C:membrane"/>
    <property type="evidence" value="ECO:0007669"/>
    <property type="project" value="UniProtKB-SubCell"/>
</dbReference>
<evidence type="ECO:0000313" key="8">
    <source>
        <dbReference type="Proteomes" id="UP000547674"/>
    </source>
</evidence>
<evidence type="ECO:0000256" key="4">
    <source>
        <dbReference type="ARBA" id="ARBA00022989"/>
    </source>
</evidence>
<dbReference type="PROSITE" id="PS50853">
    <property type="entry name" value="FN3"/>
    <property type="match status" value="1"/>
</dbReference>
<protein>
    <submittedName>
        <fullName evidence="7">T9SS type A sorting domain-containing protein</fullName>
    </submittedName>
</protein>
<name>A0A7Y2E671_UNCEI</name>
<dbReference type="PANTHER" id="PTHR21419:SF23">
    <property type="entry name" value="PROTEIN DEFECTIVE IN EXINE FORMATION 1"/>
    <property type="match status" value="1"/>
</dbReference>
<evidence type="ECO:0000256" key="1">
    <source>
        <dbReference type="ARBA" id="ARBA00004167"/>
    </source>
</evidence>
<dbReference type="PANTHER" id="PTHR21419">
    <property type="match status" value="1"/>
</dbReference>
<feature type="non-terminal residue" evidence="7">
    <location>
        <position position="1"/>
    </location>
</feature>
<organism evidence="7 8">
    <name type="scientific">Eiseniibacteriota bacterium</name>
    <dbReference type="NCBI Taxonomy" id="2212470"/>
    <lineage>
        <taxon>Bacteria</taxon>
        <taxon>Candidatus Eiseniibacteriota</taxon>
    </lineage>
</organism>
<dbReference type="InterPro" id="IPR036116">
    <property type="entry name" value="FN3_sf"/>
</dbReference>
<dbReference type="EMBL" id="JABDJR010000156">
    <property type="protein sequence ID" value="NNF05941.1"/>
    <property type="molecule type" value="Genomic_DNA"/>
</dbReference>
<reference evidence="7 8" key="1">
    <citation type="submission" date="2020-03" db="EMBL/GenBank/DDBJ databases">
        <title>Metabolic flexibility allows generalist bacteria to become dominant in a frequently disturbed ecosystem.</title>
        <authorList>
            <person name="Chen Y.-J."/>
            <person name="Leung P.M."/>
            <person name="Bay S.K."/>
            <person name="Hugenholtz P."/>
            <person name="Kessler A.J."/>
            <person name="Shelley G."/>
            <person name="Waite D.W."/>
            <person name="Cook P.L."/>
            <person name="Greening C."/>
        </authorList>
    </citation>
    <scope>NUCLEOTIDE SEQUENCE [LARGE SCALE GENOMIC DNA]</scope>
    <source>
        <strain evidence="7">SS_bin_28</strain>
    </source>
</reference>
<dbReference type="InterPro" id="IPR028994">
    <property type="entry name" value="Integrin_alpha_N"/>
</dbReference>
<evidence type="ECO:0000256" key="2">
    <source>
        <dbReference type="ARBA" id="ARBA00022692"/>
    </source>
</evidence>
<dbReference type="InterPro" id="IPR013783">
    <property type="entry name" value="Ig-like_fold"/>
</dbReference>
<dbReference type="SUPFAM" id="SSF49265">
    <property type="entry name" value="Fibronectin type III"/>
    <property type="match status" value="1"/>
</dbReference>
<evidence type="ECO:0000256" key="5">
    <source>
        <dbReference type="ARBA" id="ARBA00023136"/>
    </source>
</evidence>
<evidence type="ECO:0000256" key="3">
    <source>
        <dbReference type="ARBA" id="ARBA00022729"/>
    </source>
</evidence>
<dbReference type="NCBIfam" id="TIGR04183">
    <property type="entry name" value="Por_Secre_tail"/>
    <property type="match status" value="1"/>
</dbReference>